<dbReference type="RefSeq" id="WP_135480248.1">
    <property type="nucleotide sequence ID" value="NZ_SIJK02000050.1"/>
</dbReference>
<evidence type="ECO:0000313" key="1">
    <source>
        <dbReference type="EMBL" id="MBP1467974.1"/>
    </source>
</evidence>
<accession>A0ABS4DEU3</accession>
<sequence>MPRCNHPGRLFLLIGSSLLVVAMLIGSVPVAAQSQPPSLAVNRSVVTPGMRLTLTLAGFTPQIDLTALWNGSRIADLGPAVAGSFTRTLEVPLDAQAGTATLRVCAALSDGTCFTGEFAQQADVQLVVEPGLGIVPAALLRRAATFVAELRGSPLVPNWAEAHLGTVARPLYRPDLGDAPAYYEIEVLGAATLGQQFEPNQAPPPADIPAGFVILATGEHDLPIPHWHSEGPTLTEQMRAQAQANGQAAPERFFKLDTLAYAAQGPKGEVVATLGSELVRIVGASPDLHQTFTEDSMMEWTPDPEGGEGTTIERGPGTPNGSALPDGFSLAEWESWEALKAGYTEAYTPYMANLRDLAAEAWTFEREANTFGLGLRVGDIYHLPLIAETGAGSALAAAPGVVLSGPGETLVEGVLVENEGPLPFYRITVIEDRPGTDVELIATVTYADNTSEQFTFFIIGALPNRLYLPLALVGNSATRNLVAQSGAHLAQSWGPWRFWWAGTKADQRIYRQLRRDEGPNTSRCVSGCGATAWAMLFGWVDQQAHNNVAPWVGSEGIYRTGGFATGSPAAIAPPQMNNPLTTEQQGVATMTWEIRGRIGTFCAAGNGATFPWRMSDARRYLQNRSPNPLRTDYSSVGIKRDRFRNAARDSIVLRGTPAIIGTGWLSHYPLAYGYAERTRRVRSCNIFGRNCSWKTEFQRSFFVNQGWAGSDDNLAWVSSGTWFVGQIYPTR</sequence>
<dbReference type="EMBL" id="SIJK02000050">
    <property type="protein sequence ID" value="MBP1467974.1"/>
    <property type="molecule type" value="Genomic_DNA"/>
</dbReference>
<dbReference type="Proteomes" id="UP001193081">
    <property type="component" value="Unassembled WGS sequence"/>
</dbReference>
<keyword evidence="2" id="KW-1185">Reference proteome</keyword>
<proteinExistence type="predicted"/>
<reference evidence="1 2" key="1">
    <citation type="submission" date="2021-03" db="EMBL/GenBank/DDBJ databases">
        <authorList>
            <person name="Grouzdev D.S."/>
        </authorList>
    </citation>
    <scope>NUCLEOTIDE SEQUENCE [LARGE SCALE GENOMIC DNA]</scope>
    <source>
        <strain evidence="1 2">M50-1</strain>
    </source>
</reference>
<comment type="caution">
    <text evidence="1">The sequence shown here is derived from an EMBL/GenBank/DDBJ whole genome shotgun (WGS) entry which is preliminary data.</text>
</comment>
<organism evidence="1 2">
    <name type="scientific">Candidatus Chloroploca mongolica</name>
    <dbReference type="NCBI Taxonomy" id="2528176"/>
    <lineage>
        <taxon>Bacteria</taxon>
        <taxon>Bacillati</taxon>
        <taxon>Chloroflexota</taxon>
        <taxon>Chloroflexia</taxon>
        <taxon>Chloroflexales</taxon>
        <taxon>Chloroflexineae</taxon>
        <taxon>Oscillochloridaceae</taxon>
        <taxon>Candidatus Chloroploca</taxon>
    </lineage>
</organism>
<gene>
    <name evidence="1" type="ORF">EYB53_019815</name>
</gene>
<evidence type="ECO:0000313" key="2">
    <source>
        <dbReference type="Proteomes" id="UP001193081"/>
    </source>
</evidence>
<name>A0ABS4DEU3_9CHLR</name>
<protein>
    <submittedName>
        <fullName evidence="1">Uncharacterized protein</fullName>
    </submittedName>
</protein>